<evidence type="ECO:0000313" key="2">
    <source>
        <dbReference type="Proteomes" id="UP001165492"/>
    </source>
</evidence>
<proteinExistence type="predicted"/>
<dbReference type="Proteomes" id="UP001165492">
    <property type="component" value="Unassembled WGS sequence"/>
</dbReference>
<evidence type="ECO:0000313" key="1">
    <source>
        <dbReference type="EMBL" id="MCC5467643.1"/>
    </source>
</evidence>
<organism evidence="1 2">
    <name type="scientific">Pelosinus baikalensis</name>
    <dbReference type="NCBI Taxonomy" id="2892015"/>
    <lineage>
        <taxon>Bacteria</taxon>
        <taxon>Bacillati</taxon>
        <taxon>Bacillota</taxon>
        <taxon>Negativicutes</taxon>
        <taxon>Selenomonadales</taxon>
        <taxon>Sporomusaceae</taxon>
        <taxon>Pelosinus</taxon>
    </lineage>
</organism>
<accession>A0ABS8HWW3</accession>
<dbReference type="RefSeq" id="WP_229536609.1">
    <property type="nucleotide sequence ID" value="NZ_JAJHJB010000037.1"/>
</dbReference>
<comment type="caution">
    <text evidence="1">The sequence shown here is derived from an EMBL/GenBank/DDBJ whole genome shotgun (WGS) entry which is preliminary data.</text>
</comment>
<gene>
    <name evidence="1" type="ORF">LMF89_20110</name>
</gene>
<dbReference type="EMBL" id="JAJHJB010000037">
    <property type="protein sequence ID" value="MCC5467643.1"/>
    <property type="molecule type" value="Genomic_DNA"/>
</dbReference>
<reference evidence="1" key="1">
    <citation type="submission" date="2021-11" db="EMBL/GenBank/DDBJ databases">
        <title>Description of a new species Pelosinus isolated from the bottom sediments of Lake Baikal.</title>
        <authorList>
            <person name="Zakharyuk A."/>
        </authorList>
    </citation>
    <scope>NUCLEOTIDE SEQUENCE</scope>
    <source>
        <strain evidence="1">Bkl1</strain>
    </source>
</reference>
<name>A0ABS8HWW3_9FIRM</name>
<protein>
    <submittedName>
        <fullName evidence="1">Uncharacterized protein</fullName>
    </submittedName>
</protein>
<sequence length="74" mass="8260">MFIEIKSLDGTTFTVGGKFEIGTINKVLSVDSISFNSNNDNGQITYNVQCSAEGNEDEKYQYTIINPTYIARKL</sequence>
<keyword evidence="2" id="KW-1185">Reference proteome</keyword>